<dbReference type="HAMAP" id="MF_00158">
    <property type="entry name" value="PanC"/>
    <property type="match status" value="1"/>
</dbReference>
<dbReference type="PANTHER" id="PTHR21299">
    <property type="entry name" value="CYTIDYLATE KINASE/PANTOATE-BETA-ALANINE LIGASE"/>
    <property type="match status" value="1"/>
</dbReference>
<evidence type="ECO:0000313" key="9">
    <source>
        <dbReference type="EMBL" id="OGC35259.1"/>
    </source>
</evidence>
<dbReference type="FunFam" id="3.40.50.620:FF:000013">
    <property type="entry name" value="Pantothenate synthetase"/>
    <property type="match status" value="1"/>
</dbReference>
<dbReference type="EC" id="6.3.2.1" evidence="8"/>
<comment type="catalytic activity">
    <reaction evidence="7 8">
        <text>(R)-pantoate + beta-alanine + ATP = (R)-pantothenate + AMP + diphosphate + H(+)</text>
        <dbReference type="Rhea" id="RHEA:10912"/>
        <dbReference type="ChEBI" id="CHEBI:15378"/>
        <dbReference type="ChEBI" id="CHEBI:15980"/>
        <dbReference type="ChEBI" id="CHEBI:29032"/>
        <dbReference type="ChEBI" id="CHEBI:30616"/>
        <dbReference type="ChEBI" id="CHEBI:33019"/>
        <dbReference type="ChEBI" id="CHEBI:57966"/>
        <dbReference type="ChEBI" id="CHEBI:456215"/>
        <dbReference type="EC" id="6.3.2.1"/>
    </reaction>
</comment>
<evidence type="ECO:0000256" key="3">
    <source>
        <dbReference type="ARBA" id="ARBA00022598"/>
    </source>
</evidence>
<evidence type="ECO:0000256" key="6">
    <source>
        <dbReference type="ARBA" id="ARBA00022840"/>
    </source>
</evidence>
<gene>
    <name evidence="8" type="primary">panC</name>
    <name evidence="9" type="ORF">A2462_08465</name>
</gene>
<comment type="similarity">
    <text evidence="2 8">Belongs to the pantothenate synthetase family.</text>
</comment>
<dbReference type="Gene3D" id="3.30.1300.10">
    <property type="entry name" value="Pantoate-beta-alanine ligase, C-terminal domain"/>
    <property type="match status" value="1"/>
</dbReference>
<dbReference type="NCBIfam" id="TIGR00018">
    <property type="entry name" value="panC"/>
    <property type="match status" value="1"/>
</dbReference>
<feature type="binding site" evidence="8">
    <location>
        <begin position="147"/>
        <end position="150"/>
    </location>
    <ligand>
        <name>ATP</name>
        <dbReference type="ChEBI" id="CHEBI:30616"/>
    </ligand>
</feature>
<keyword evidence="5 8" id="KW-0547">Nucleotide-binding</keyword>
<dbReference type="PANTHER" id="PTHR21299:SF1">
    <property type="entry name" value="PANTOATE--BETA-ALANINE LIGASE"/>
    <property type="match status" value="1"/>
</dbReference>
<sequence>MRIIKNIDEMRAYSQKKKNHGKTIGFIPTMGCLHDGHLSLVQAAKKQADIVVVSIFVNPIQFGPGEDFKRYPKNLSNDKRLLNNFDIDVLFLPDTKKMFPQGFKTYLEVEEFSRKMCGRSRPNHFRGVTTIVAKLFCLVCPDFAFFGQKDFQQQLIIKTMVRDMDFPVEVVALPTVREFDGLAMSSRNRYLKPKERELATVLYKALCLAKEEIENGEKDLRKILIRMRSLIGTVPSIRLDYVVIADPETLEEVKAIKGKLLVALSGSIGKARLIDNLIVQAK</sequence>
<dbReference type="GO" id="GO:0015940">
    <property type="term" value="P:pantothenate biosynthetic process"/>
    <property type="evidence" value="ECO:0007669"/>
    <property type="project" value="UniProtKB-UniRule"/>
</dbReference>
<comment type="subunit">
    <text evidence="8">Homodimer.</text>
</comment>
<dbReference type="GO" id="GO:0005829">
    <property type="term" value="C:cytosol"/>
    <property type="evidence" value="ECO:0007669"/>
    <property type="project" value="TreeGrafter"/>
</dbReference>
<dbReference type="EMBL" id="MEUI01000005">
    <property type="protein sequence ID" value="OGC35259.1"/>
    <property type="molecule type" value="Genomic_DNA"/>
</dbReference>
<dbReference type="InterPro" id="IPR042176">
    <property type="entry name" value="Pantoate_ligase_C"/>
</dbReference>
<dbReference type="InterPro" id="IPR014729">
    <property type="entry name" value="Rossmann-like_a/b/a_fold"/>
</dbReference>
<feature type="active site" description="Proton donor" evidence="8">
    <location>
        <position position="37"/>
    </location>
</feature>
<dbReference type="Proteomes" id="UP000177309">
    <property type="component" value="Unassembled WGS sequence"/>
</dbReference>
<dbReference type="FunFam" id="3.30.1300.10:FF:000001">
    <property type="entry name" value="Pantothenate synthetase"/>
    <property type="match status" value="1"/>
</dbReference>
<keyword evidence="6 8" id="KW-0067">ATP-binding</keyword>
<evidence type="ECO:0000313" key="10">
    <source>
        <dbReference type="Proteomes" id="UP000177309"/>
    </source>
</evidence>
<feature type="binding site" evidence="8">
    <location>
        <begin position="184"/>
        <end position="187"/>
    </location>
    <ligand>
        <name>ATP</name>
        <dbReference type="ChEBI" id="CHEBI:30616"/>
    </ligand>
</feature>
<dbReference type="NCBIfam" id="TIGR00125">
    <property type="entry name" value="cyt_tran_rel"/>
    <property type="match status" value="1"/>
</dbReference>
<dbReference type="CDD" id="cd00560">
    <property type="entry name" value="PanC"/>
    <property type="match status" value="1"/>
</dbReference>
<keyword evidence="4 8" id="KW-0566">Pantothenate biosynthesis</keyword>
<dbReference type="GO" id="GO:0005524">
    <property type="term" value="F:ATP binding"/>
    <property type="evidence" value="ECO:0007669"/>
    <property type="project" value="UniProtKB-KW"/>
</dbReference>
<protein>
    <recommendedName>
        <fullName evidence="8">Pantothenate synthetase</fullName>
        <shortName evidence="8">PS</shortName>
        <ecNumber evidence="8">6.3.2.1</ecNumber>
    </recommendedName>
    <alternativeName>
        <fullName evidence="8">Pantoate--beta-alanine ligase</fullName>
    </alternativeName>
    <alternativeName>
        <fullName evidence="8">Pantoate-activating enzyme</fullName>
    </alternativeName>
</protein>
<proteinExistence type="inferred from homology"/>
<dbReference type="AlphaFoldDB" id="A0A1F4TRN9"/>
<feature type="binding site" evidence="8">
    <location>
        <position position="153"/>
    </location>
    <ligand>
        <name>(R)-pantoate</name>
        <dbReference type="ChEBI" id="CHEBI:15980"/>
    </ligand>
</feature>
<comment type="pathway">
    <text evidence="1 8">Cofactor biosynthesis; (R)-pantothenate biosynthesis; (R)-pantothenate from (R)-pantoate and beta-alanine: step 1/1.</text>
</comment>
<evidence type="ECO:0000256" key="5">
    <source>
        <dbReference type="ARBA" id="ARBA00022741"/>
    </source>
</evidence>
<dbReference type="GO" id="GO:0004592">
    <property type="term" value="F:pantoate-beta-alanine ligase activity"/>
    <property type="evidence" value="ECO:0007669"/>
    <property type="project" value="UniProtKB-UniRule"/>
</dbReference>
<evidence type="ECO:0000256" key="1">
    <source>
        <dbReference type="ARBA" id="ARBA00004990"/>
    </source>
</evidence>
<feature type="binding site" evidence="8">
    <location>
        <position position="61"/>
    </location>
    <ligand>
        <name>(R)-pantoate</name>
        <dbReference type="ChEBI" id="CHEBI:15980"/>
    </ligand>
</feature>
<evidence type="ECO:0000256" key="4">
    <source>
        <dbReference type="ARBA" id="ARBA00022655"/>
    </source>
</evidence>
<organism evidence="9 10">
    <name type="scientific">candidate division WOR-1 bacterium RIFOXYC2_FULL_41_25</name>
    <dbReference type="NCBI Taxonomy" id="1802586"/>
    <lineage>
        <taxon>Bacteria</taxon>
        <taxon>Bacillati</taxon>
        <taxon>Saganbacteria</taxon>
    </lineage>
</organism>
<feature type="binding site" evidence="8">
    <location>
        <position position="61"/>
    </location>
    <ligand>
        <name>beta-alanine</name>
        <dbReference type="ChEBI" id="CHEBI:57966"/>
    </ligand>
</feature>
<evidence type="ECO:0000256" key="2">
    <source>
        <dbReference type="ARBA" id="ARBA00009256"/>
    </source>
</evidence>
<accession>A0A1F4TRN9</accession>
<keyword evidence="8" id="KW-0963">Cytoplasm</keyword>
<keyword evidence="3 8" id="KW-0436">Ligase</keyword>
<dbReference type="UniPathway" id="UPA00028">
    <property type="reaction ID" value="UER00005"/>
</dbReference>
<evidence type="ECO:0000256" key="8">
    <source>
        <dbReference type="HAMAP-Rule" id="MF_00158"/>
    </source>
</evidence>
<name>A0A1F4TRN9_UNCSA</name>
<evidence type="ECO:0000256" key="7">
    <source>
        <dbReference type="ARBA" id="ARBA00048258"/>
    </source>
</evidence>
<dbReference type="InterPro" id="IPR003721">
    <property type="entry name" value="Pantoate_ligase"/>
</dbReference>
<comment type="function">
    <text evidence="8">Catalyzes the condensation of pantoate with beta-alanine in an ATP-dependent reaction via a pantoyl-adenylate intermediate.</text>
</comment>
<dbReference type="InterPro" id="IPR004821">
    <property type="entry name" value="Cyt_trans-like"/>
</dbReference>
<dbReference type="Pfam" id="PF02569">
    <property type="entry name" value="Pantoate_ligase"/>
    <property type="match status" value="1"/>
</dbReference>
<comment type="miscellaneous">
    <text evidence="8">The reaction proceeds by a bi uni uni bi ping pong mechanism.</text>
</comment>
<reference evidence="9 10" key="1">
    <citation type="journal article" date="2016" name="Nat. Commun.">
        <title>Thousands of microbial genomes shed light on interconnected biogeochemical processes in an aquifer system.</title>
        <authorList>
            <person name="Anantharaman K."/>
            <person name="Brown C.T."/>
            <person name="Hug L.A."/>
            <person name="Sharon I."/>
            <person name="Castelle C.J."/>
            <person name="Probst A.J."/>
            <person name="Thomas B.C."/>
            <person name="Singh A."/>
            <person name="Wilkins M.J."/>
            <person name="Karaoz U."/>
            <person name="Brodie E.L."/>
            <person name="Williams K.H."/>
            <person name="Hubbard S.S."/>
            <person name="Banfield J.F."/>
        </authorList>
    </citation>
    <scope>NUCLEOTIDE SEQUENCE [LARGE SCALE GENOMIC DNA]</scope>
</reference>
<dbReference type="SUPFAM" id="SSF52374">
    <property type="entry name" value="Nucleotidylyl transferase"/>
    <property type="match status" value="1"/>
</dbReference>
<feature type="binding site" evidence="8">
    <location>
        <position position="176"/>
    </location>
    <ligand>
        <name>ATP</name>
        <dbReference type="ChEBI" id="CHEBI:30616"/>
    </ligand>
</feature>
<comment type="caution">
    <text evidence="9">The sequence shown here is derived from an EMBL/GenBank/DDBJ whole genome shotgun (WGS) entry which is preliminary data.</text>
</comment>
<dbReference type="Gene3D" id="3.40.50.620">
    <property type="entry name" value="HUPs"/>
    <property type="match status" value="1"/>
</dbReference>
<comment type="subcellular location">
    <subcellularLocation>
        <location evidence="8">Cytoplasm</location>
    </subcellularLocation>
</comment>
<feature type="binding site" evidence="8">
    <location>
        <begin position="30"/>
        <end position="37"/>
    </location>
    <ligand>
        <name>ATP</name>
        <dbReference type="ChEBI" id="CHEBI:30616"/>
    </ligand>
</feature>